<evidence type="ECO:0000256" key="1">
    <source>
        <dbReference type="SAM" id="MobiDB-lite"/>
    </source>
</evidence>
<dbReference type="CDD" id="cd23454">
    <property type="entry name" value="beta-trefoil_Ricin_GllA-1"/>
    <property type="match status" value="1"/>
</dbReference>
<gene>
    <name evidence="3" type="ORF">BC938DRAFT_482747</name>
</gene>
<dbReference type="Gene3D" id="2.80.10.50">
    <property type="match status" value="1"/>
</dbReference>
<dbReference type="Pfam" id="PF12585">
    <property type="entry name" value="DUF3759"/>
    <property type="match status" value="1"/>
</dbReference>
<accession>A0A433QDA5</accession>
<feature type="domain" description="Ricin B lectin" evidence="2">
    <location>
        <begin position="44"/>
        <end position="174"/>
    </location>
</feature>
<proteinExistence type="predicted"/>
<dbReference type="EMBL" id="RBNJ01007792">
    <property type="protein sequence ID" value="RUS27773.1"/>
    <property type="molecule type" value="Genomic_DNA"/>
</dbReference>
<dbReference type="AlphaFoldDB" id="A0A433QDA5"/>
<dbReference type="Proteomes" id="UP000274822">
    <property type="component" value="Unassembled WGS sequence"/>
</dbReference>
<dbReference type="SUPFAM" id="SSF50370">
    <property type="entry name" value="Ricin B-like lectins"/>
    <property type="match status" value="1"/>
</dbReference>
<sequence length="321" mass="36046">MEEWEMYTTREAQHKNAPLNVSPPTHPSFPPTPSTMSFPDGYFFIVSRLTAKVLQVENASKNPAARILLADHKPEEDPVRDTQLWFHQDGFLTNKNSGLVLDLERAGGFAGLFGQEAHVYQYHKKETDTTNQRWAYDQQQGYIYQLAHPEHVLDIKNADQPDHARAVVMDKKASTNSDGIDDRPRTQLWFLRPSDPQTAPDKIAHSHGWFGWMWHSKDRAMPSAQAMQDAHKQVYREKKANLAHELIAGAAAFEAVKAYEEKQKAAGKPTKHALAKEVIASLAAAEIVKLAEERGVGGDEKNNLQGMAVAAAYNFYDTKNT</sequence>
<feature type="region of interest" description="Disordered" evidence="1">
    <location>
        <begin position="1"/>
        <end position="30"/>
    </location>
</feature>
<comment type="caution">
    <text evidence="3">The sequence shown here is derived from an EMBL/GenBank/DDBJ whole genome shotgun (WGS) entry which is preliminary data.</text>
</comment>
<dbReference type="InterPro" id="IPR000772">
    <property type="entry name" value="Ricin_B_lectin"/>
</dbReference>
<dbReference type="Pfam" id="PF00652">
    <property type="entry name" value="Ricin_B_lectin"/>
    <property type="match status" value="1"/>
</dbReference>
<name>A0A433QDA5_9FUNG</name>
<evidence type="ECO:0000313" key="4">
    <source>
        <dbReference type="Proteomes" id="UP000274822"/>
    </source>
</evidence>
<evidence type="ECO:0000259" key="2">
    <source>
        <dbReference type="Pfam" id="PF00652"/>
    </source>
</evidence>
<organism evidence="3 4">
    <name type="scientific">Jimgerdemannia flammicorona</name>
    <dbReference type="NCBI Taxonomy" id="994334"/>
    <lineage>
        <taxon>Eukaryota</taxon>
        <taxon>Fungi</taxon>
        <taxon>Fungi incertae sedis</taxon>
        <taxon>Mucoromycota</taxon>
        <taxon>Mucoromycotina</taxon>
        <taxon>Endogonomycetes</taxon>
        <taxon>Endogonales</taxon>
        <taxon>Endogonaceae</taxon>
        <taxon>Jimgerdemannia</taxon>
    </lineage>
</organism>
<protein>
    <recommendedName>
        <fullName evidence="2">Ricin B lectin domain-containing protein</fullName>
    </recommendedName>
</protein>
<dbReference type="InterPro" id="IPR022234">
    <property type="entry name" value="DUF3759"/>
</dbReference>
<dbReference type="InterPro" id="IPR035992">
    <property type="entry name" value="Ricin_B-like_lectins"/>
</dbReference>
<dbReference type="PROSITE" id="PS50231">
    <property type="entry name" value="RICIN_B_LECTIN"/>
    <property type="match status" value="1"/>
</dbReference>
<reference evidence="3 4" key="1">
    <citation type="journal article" date="2018" name="New Phytol.">
        <title>Phylogenomics of Endogonaceae and evolution of mycorrhizas within Mucoromycota.</title>
        <authorList>
            <person name="Chang Y."/>
            <person name="Desiro A."/>
            <person name="Na H."/>
            <person name="Sandor L."/>
            <person name="Lipzen A."/>
            <person name="Clum A."/>
            <person name="Barry K."/>
            <person name="Grigoriev I.V."/>
            <person name="Martin F.M."/>
            <person name="Stajich J.E."/>
            <person name="Smith M.E."/>
            <person name="Bonito G."/>
            <person name="Spatafora J.W."/>
        </authorList>
    </citation>
    <scope>NUCLEOTIDE SEQUENCE [LARGE SCALE GENOMIC DNA]</scope>
    <source>
        <strain evidence="3 4">AD002</strain>
    </source>
</reference>
<dbReference type="PANTHER" id="PTHR37450:SF1">
    <property type="entry name" value="CIPC PROTEIN"/>
    <property type="match status" value="1"/>
</dbReference>
<keyword evidence="4" id="KW-1185">Reference proteome</keyword>
<dbReference type="PANTHER" id="PTHR37450">
    <property type="entry name" value="CIPC PROTEIN"/>
    <property type="match status" value="1"/>
</dbReference>
<evidence type="ECO:0000313" key="3">
    <source>
        <dbReference type="EMBL" id="RUS27773.1"/>
    </source>
</evidence>